<dbReference type="Pfam" id="PF00172">
    <property type="entry name" value="Zn_clus"/>
    <property type="match status" value="1"/>
</dbReference>
<keyword evidence="9" id="KW-1185">Reference proteome</keyword>
<evidence type="ECO:0000256" key="5">
    <source>
        <dbReference type="ARBA" id="ARBA00023242"/>
    </source>
</evidence>
<dbReference type="EMBL" id="NBSH01000007">
    <property type="protein sequence ID" value="ORX36884.1"/>
    <property type="molecule type" value="Genomic_DNA"/>
</dbReference>
<dbReference type="PROSITE" id="PS50048">
    <property type="entry name" value="ZN2_CY6_FUNGAL_2"/>
    <property type="match status" value="1"/>
</dbReference>
<keyword evidence="5" id="KW-0539">Nucleus</keyword>
<feature type="compositionally biased region" description="Basic and acidic residues" evidence="6">
    <location>
        <begin position="1"/>
        <end position="11"/>
    </location>
</feature>
<evidence type="ECO:0000256" key="6">
    <source>
        <dbReference type="SAM" id="MobiDB-lite"/>
    </source>
</evidence>
<dbReference type="InterPro" id="IPR050815">
    <property type="entry name" value="TF_fung"/>
</dbReference>
<dbReference type="RefSeq" id="XP_021870953.1">
    <property type="nucleotide sequence ID" value="XM_022016009.1"/>
</dbReference>
<dbReference type="InterPro" id="IPR001138">
    <property type="entry name" value="Zn2Cys6_DnaBD"/>
</dbReference>
<feature type="compositionally biased region" description="Polar residues" evidence="6">
    <location>
        <begin position="96"/>
        <end position="108"/>
    </location>
</feature>
<dbReference type="GO" id="GO:0008270">
    <property type="term" value="F:zinc ion binding"/>
    <property type="evidence" value="ECO:0007669"/>
    <property type="project" value="InterPro"/>
</dbReference>
<dbReference type="SUPFAM" id="SSF57701">
    <property type="entry name" value="Zn2/Cys6 DNA-binding domain"/>
    <property type="match status" value="1"/>
</dbReference>
<evidence type="ECO:0000256" key="4">
    <source>
        <dbReference type="ARBA" id="ARBA00023163"/>
    </source>
</evidence>
<feature type="region of interest" description="Disordered" evidence="6">
    <location>
        <begin position="233"/>
        <end position="271"/>
    </location>
</feature>
<dbReference type="GeneID" id="33557818"/>
<dbReference type="SMART" id="SM00066">
    <property type="entry name" value="GAL4"/>
    <property type="match status" value="1"/>
</dbReference>
<dbReference type="OrthoDB" id="39175at2759"/>
<comment type="caution">
    <text evidence="8">The sequence shown here is derived from an EMBL/GenBank/DDBJ whole genome shotgun (WGS) entry which is preliminary data.</text>
</comment>
<name>A0A1Y1UHD6_9TREE</name>
<dbReference type="PANTHER" id="PTHR47338">
    <property type="entry name" value="ZN(II)2CYS6 TRANSCRIPTION FACTOR (EUROFUNG)-RELATED"/>
    <property type="match status" value="1"/>
</dbReference>
<dbReference type="PANTHER" id="PTHR47338:SF29">
    <property type="entry name" value="ZN(2)-C6 FUNGAL-TYPE DOMAIN-CONTAINING PROTEIN"/>
    <property type="match status" value="1"/>
</dbReference>
<evidence type="ECO:0000259" key="7">
    <source>
        <dbReference type="PROSITE" id="PS50048"/>
    </source>
</evidence>
<dbReference type="PROSITE" id="PS00463">
    <property type="entry name" value="ZN2_CY6_FUNGAL_1"/>
    <property type="match status" value="1"/>
</dbReference>
<dbReference type="Proteomes" id="UP000193218">
    <property type="component" value="Unassembled WGS sequence"/>
</dbReference>
<evidence type="ECO:0000313" key="8">
    <source>
        <dbReference type="EMBL" id="ORX36884.1"/>
    </source>
</evidence>
<dbReference type="AlphaFoldDB" id="A0A1Y1UHD6"/>
<dbReference type="InParanoid" id="A0A1Y1UHD6"/>
<feature type="compositionally biased region" description="Polar residues" evidence="6">
    <location>
        <begin position="155"/>
        <end position="164"/>
    </location>
</feature>
<feature type="region of interest" description="Disordered" evidence="6">
    <location>
        <begin position="1"/>
        <end position="112"/>
    </location>
</feature>
<dbReference type="GO" id="GO:0005634">
    <property type="term" value="C:nucleus"/>
    <property type="evidence" value="ECO:0007669"/>
    <property type="project" value="UniProtKB-SubCell"/>
</dbReference>
<feature type="domain" description="Zn(2)-C6 fungal-type" evidence="7">
    <location>
        <begin position="181"/>
        <end position="211"/>
    </location>
</feature>
<evidence type="ECO:0000256" key="2">
    <source>
        <dbReference type="ARBA" id="ARBA00022723"/>
    </source>
</evidence>
<reference evidence="8 9" key="1">
    <citation type="submission" date="2017-03" db="EMBL/GenBank/DDBJ databases">
        <title>Widespread Adenine N6-methylation of Active Genes in Fungi.</title>
        <authorList>
            <consortium name="DOE Joint Genome Institute"/>
            <person name="Mondo S.J."/>
            <person name="Dannebaum R.O."/>
            <person name="Kuo R.C."/>
            <person name="Louie K.B."/>
            <person name="Bewick A.J."/>
            <person name="Labutti K."/>
            <person name="Haridas S."/>
            <person name="Kuo A."/>
            <person name="Salamov A."/>
            <person name="Ahrendt S.R."/>
            <person name="Lau R."/>
            <person name="Bowen B.P."/>
            <person name="Lipzen A."/>
            <person name="Sullivan W."/>
            <person name="Andreopoulos W.B."/>
            <person name="Clum A."/>
            <person name="Lindquist E."/>
            <person name="Daum C."/>
            <person name="Northen T.R."/>
            <person name="Ramamoorthy G."/>
            <person name="Schmitz R.J."/>
            <person name="Gryganskyi A."/>
            <person name="Culley D."/>
            <person name="Magnuson J."/>
            <person name="James T.Y."/>
            <person name="O'Malley M.A."/>
            <person name="Stajich J.E."/>
            <person name="Spatafora J.W."/>
            <person name="Visel A."/>
            <person name="Grigoriev I.V."/>
        </authorList>
    </citation>
    <scope>NUCLEOTIDE SEQUENCE [LARGE SCALE GENOMIC DNA]</scope>
    <source>
        <strain evidence="8 9">NRRL Y-17943</strain>
    </source>
</reference>
<comment type="subcellular location">
    <subcellularLocation>
        <location evidence="1">Nucleus</location>
    </subcellularLocation>
</comment>
<feature type="compositionally biased region" description="Polar residues" evidence="6">
    <location>
        <begin position="30"/>
        <end position="39"/>
    </location>
</feature>
<keyword evidence="3" id="KW-0805">Transcription regulation</keyword>
<keyword evidence="4" id="KW-0804">Transcription</keyword>
<organism evidence="8 9">
    <name type="scientific">Kockovaella imperatae</name>
    <dbReference type="NCBI Taxonomy" id="4999"/>
    <lineage>
        <taxon>Eukaryota</taxon>
        <taxon>Fungi</taxon>
        <taxon>Dikarya</taxon>
        <taxon>Basidiomycota</taxon>
        <taxon>Agaricomycotina</taxon>
        <taxon>Tremellomycetes</taxon>
        <taxon>Tremellales</taxon>
        <taxon>Cuniculitremaceae</taxon>
        <taxon>Kockovaella</taxon>
    </lineage>
</organism>
<dbReference type="Gene3D" id="4.10.240.10">
    <property type="entry name" value="Zn(2)-C6 fungal-type DNA-binding domain"/>
    <property type="match status" value="1"/>
</dbReference>
<sequence length="801" mass="87573">MSDKGRSKFDILYDGNPIGPLPHPDEKTPSDNASGNDQTRMAAGREGQQDQNDSVSDPRGSEPLIKLHPGAYDFDNNFLGPAPDGFLHSGEHDSHPPTSSHQSFNLAESESEDTRDAISRLFANDLEKGDEEQINLQLDPALPDSLDVESRHTPDATTPGGTSTQKRRGSSRANMLTRGGACEFCKKRKLKCTAELPACSVCVRSGRQCVYSQKKQKSRVRTLEDRLMELEKRLDKGQQGSTEDSPMTAELVTPESGPSVKASSYPSVETGRASSTVGMDWTWSFFGMGDQQSGTAIAEPDLMTLADAAEADGVEATATGSWPWDGMDDEKIALEIVKAVEGSKGMGEKIVGHLLSVYNKADMEPLLHLALSPAHLLRRLASSSSPHPSLLLSIIPFLLPHSPSSTLSSPEAVFNISKRLETPGRLHGLRAIYVVDARLLDVVIATAMRTYTCTAAARLLEGWTEHATNMSLVWTTGLGKMGGIREALGGGSARTIKADEESRRKNEKLQILRSRSMLFPNPTSVEEAGDRIRLFWVIYLANVAPSIGWNLPHLMDEDEITTPFPQRSYNSIDALNDETTISHFLAGNANTGATDSEFCACVKGVCLMSRVTRLFDTPLSIYKVEKLVKLKSIALGYMATLTPLSSADPFSDIGQLSEAWTRLYGTMMFVYLREEVDTPEGSGESARCLEAALDSASKAVESVEFLTNRGDDLSAHPSLLAVSDWLGIGRTLFQLAQRLERSSRSNSMAVKARQCAQKFSHFCEIAGKRLPYAQAMHQHLENISRGILLKQGEIPREHFLL</sequence>
<feature type="region of interest" description="Disordered" evidence="6">
    <location>
        <begin position="140"/>
        <end position="173"/>
    </location>
</feature>
<evidence type="ECO:0000256" key="3">
    <source>
        <dbReference type="ARBA" id="ARBA00023015"/>
    </source>
</evidence>
<evidence type="ECO:0000313" key="9">
    <source>
        <dbReference type="Proteomes" id="UP000193218"/>
    </source>
</evidence>
<dbReference type="InterPro" id="IPR036864">
    <property type="entry name" value="Zn2-C6_fun-type_DNA-bd_sf"/>
</dbReference>
<accession>A0A1Y1UHD6</accession>
<dbReference type="CDD" id="cd00067">
    <property type="entry name" value="GAL4"/>
    <property type="match status" value="1"/>
</dbReference>
<protein>
    <recommendedName>
        <fullName evidence="7">Zn(2)-C6 fungal-type domain-containing protein</fullName>
    </recommendedName>
</protein>
<gene>
    <name evidence="8" type="ORF">BD324DRAFT_627549</name>
</gene>
<dbReference type="CDD" id="cd12148">
    <property type="entry name" value="fungal_TF_MHR"/>
    <property type="match status" value="1"/>
</dbReference>
<proteinExistence type="predicted"/>
<evidence type="ECO:0000256" key="1">
    <source>
        <dbReference type="ARBA" id="ARBA00004123"/>
    </source>
</evidence>
<keyword evidence="2" id="KW-0479">Metal-binding</keyword>
<dbReference type="GO" id="GO:0000981">
    <property type="term" value="F:DNA-binding transcription factor activity, RNA polymerase II-specific"/>
    <property type="evidence" value="ECO:0007669"/>
    <property type="project" value="InterPro"/>
</dbReference>
<feature type="compositionally biased region" description="Polar residues" evidence="6">
    <location>
        <begin position="261"/>
        <end position="271"/>
    </location>
</feature>